<dbReference type="Proteomes" id="UP000774326">
    <property type="component" value="Unassembled WGS sequence"/>
</dbReference>
<comment type="caution">
    <text evidence="1">The sequence shown here is derived from an EMBL/GenBank/DDBJ whole genome shotgun (WGS) entry which is preliminary data.</text>
</comment>
<sequence length="108" mass="12071">MIETDPADTAAVDLHNTVHFQHCNYLYNHCSRDTVHVMAPWFRVVDVADTVAADSAGNSLDSIDLGNQYSEYHMLAPDTVGIVPAVADAVQIHNLSDHIRAHPRCRYW</sequence>
<dbReference type="EMBL" id="JAEUBG010001734">
    <property type="protein sequence ID" value="KAH3685903.1"/>
    <property type="molecule type" value="Genomic_DNA"/>
</dbReference>
<reference evidence="1" key="1">
    <citation type="journal article" date="2021" name="Open Biol.">
        <title>Shared evolutionary footprints suggest mitochondrial oxidative damage underlies multiple complex I losses in fungi.</title>
        <authorList>
            <person name="Schikora-Tamarit M.A."/>
            <person name="Marcet-Houben M."/>
            <person name="Nosek J."/>
            <person name="Gabaldon T."/>
        </authorList>
    </citation>
    <scope>NUCLEOTIDE SEQUENCE</scope>
    <source>
        <strain evidence="1">CBS2887</strain>
    </source>
</reference>
<evidence type="ECO:0000313" key="2">
    <source>
        <dbReference type="Proteomes" id="UP000774326"/>
    </source>
</evidence>
<protein>
    <submittedName>
        <fullName evidence="1">Uncharacterized protein</fullName>
    </submittedName>
</protein>
<dbReference type="AlphaFoldDB" id="A0A9P8Q898"/>
<organism evidence="1 2">
    <name type="scientific">Wickerhamomyces pijperi</name>
    <name type="common">Yeast</name>
    <name type="synonym">Pichia pijperi</name>
    <dbReference type="NCBI Taxonomy" id="599730"/>
    <lineage>
        <taxon>Eukaryota</taxon>
        <taxon>Fungi</taxon>
        <taxon>Dikarya</taxon>
        <taxon>Ascomycota</taxon>
        <taxon>Saccharomycotina</taxon>
        <taxon>Saccharomycetes</taxon>
        <taxon>Phaffomycetales</taxon>
        <taxon>Wickerhamomycetaceae</taxon>
        <taxon>Wickerhamomyces</taxon>
    </lineage>
</organism>
<name>A0A9P8Q898_WICPI</name>
<accession>A0A9P8Q898</accession>
<keyword evidence="2" id="KW-1185">Reference proteome</keyword>
<reference evidence="1" key="2">
    <citation type="submission" date="2021-01" db="EMBL/GenBank/DDBJ databases">
        <authorList>
            <person name="Schikora-Tamarit M.A."/>
        </authorList>
    </citation>
    <scope>NUCLEOTIDE SEQUENCE</scope>
    <source>
        <strain evidence="1">CBS2887</strain>
    </source>
</reference>
<proteinExistence type="predicted"/>
<evidence type="ECO:0000313" key="1">
    <source>
        <dbReference type="EMBL" id="KAH3685903.1"/>
    </source>
</evidence>
<gene>
    <name evidence="1" type="ORF">WICPIJ_003129</name>
</gene>